<keyword evidence="1" id="KW-0472">Membrane</keyword>
<organism evidence="2 3">
    <name type="scientific">Catellatospora coxensis</name>
    <dbReference type="NCBI Taxonomy" id="310354"/>
    <lineage>
        <taxon>Bacteria</taxon>
        <taxon>Bacillati</taxon>
        <taxon>Actinomycetota</taxon>
        <taxon>Actinomycetes</taxon>
        <taxon>Micromonosporales</taxon>
        <taxon>Micromonosporaceae</taxon>
        <taxon>Catellatospora</taxon>
    </lineage>
</organism>
<reference evidence="2 3" key="1">
    <citation type="submission" date="2021-01" db="EMBL/GenBank/DDBJ databases">
        <title>Whole genome shotgun sequence of Catellatospora coxensis NBRC 107359.</title>
        <authorList>
            <person name="Komaki H."/>
            <person name="Tamura T."/>
        </authorList>
    </citation>
    <scope>NUCLEOTIDE SEQUENCE [LARGE SCALE GENOMIC DNA]</scope>
    <source>
        <strain evidence="2 3">NBRC 107359</strain>
    </source>
</reference>
<dbReference type="EMBL" id="BONI01000030">
    <property type="protein sequence ID" value="GIG07090.1"/>
    <property type="molecule type" value="Genomic_DNA"/>
</dbReference>
<keyword evidence="1" id="KW-0812">Transmembrane</keyword>
<comment type="caution">
    <text evidence="2">The sequence shown here is derived from an EMBL/GenBank/DDBJ whole genome shotgun (WGS) entry which is preliminary data.</text>
</comment>
<feature type="transmembrane region" description="Helical" evidence="1">
    <location>
        <begin position="44"/>
        <end position="64"/>
    </location>
</feature>
<dbReference type="Proteomes" id="UP000630887">
    <property type="component" value="Unassembled WGS sequence"/>
</dbReference>
<proteinExistence type="predicted"/>
<evidence type="ECO:0008006" key="4">
    <source>
        <dbReference type="Google" id="ProtNLM"/>
    </source>
</evidence>
<dbReference type="AlphaFoldDB" id="A0A8J3L3J4"/>
<name>A0A8J3L3J4_9ACTN</name>
<evidence type="ECO:0000256" key="1">
    <source>
        <dbReference type="SAM" id="Phobius"/>
    </source>
</evidence>
<accession>A0A8J3L3J4</accession>
<protein>
    <recommendedName>
        <fullName evidence="4">PH (Pleckstrin Homology) domain-containing protein</fullName>
    </recommendedName>
</protein>
<keyword evidence="3" id="KW-1185">Reference proteome</keyword>
<keyword evidence="1" id="KW-1133">Transmembrane helix</keyword>
<evidence type="ECO:0000313" key="2">
    <source>
        <dbReference type="EMBL" id="GIG07090.1"/>
    </source>
</evidence>
<sequence length="180" mass="19219">MTHGGIVSRGQNALVAAGMLGMAGCGVVNVVAAVRADDVDSATGFLAVGVGLAVWCAVWLTLAVRAVAQGVFARPEHLLARGLLRTWRVPWQDLRAIRIAEASHGMGGRYHVPAVDFVVASTPARRGPRELPQRATSSPAVERRTVTFHWLATVTQRRAQRHAERLHLLAVRAGAGLEQG</sequence>
<evidence type="ECO:0000313" key="3">
    <source>
        <dbReference type="Proteomes" id="UP000630887"/>
    </source>
</evidence>
<gene>
    <name evidence="2" type="ORF">Cco03nite_37900</name>
</gene>
<feature type="transmembrane region" description="Helical" evidence="1">
    <location>
        <begin position="12"/>
        <end position="32"/>
    </location>
</feature>
<dbReference type="RefSeq" id="WP_344346819.1">
    <property type="nucleotide sequence ID" value="NZ_BAAALC010000005.1"/>
</dbReference>